<reference evidence="1" key="1">
    <citation type="submission" date="2020-04" db="EMBL/GenBank/DDBJ databases">
        <authorList>
            <person name="Alioto T."/>
            <person name="Alioto T."/>
            <person name="Gomez Garrido J."/>
        </authorList>
    </citation>
    <scope>NUCLEOTIDE SEQUENCE</scope>
    <source>
        <strain evidence="1">A484AB</strain>
    </source>
</reference>
<protein>
    <submittedName>
        <fullName evidence="1">Uncharacterized protein</fullName>
    </submittedName>
</protein>
<sequence length="206" mass="23571">MYEDCVKTNSDREIYQPGSPRLGKYANGRLQTFEVGSLLLKAAIERDMVGSLEEKCHYYQGCISSNKELIRMGQGISYQDKNGQMCVGLFDGAVKMSNVSRDNKTMVQVICFRISTDDNGDIQYGCFQCPVLVKTTYKEIIPSSSVKQRVHLVHDCLSRECGFEESNHDVVEEREVIQHYSLTTTHNLTNNRYLFNRFFISCNNVF</sequence>
<proteinExistence type="predicted"/>
<accession>A0A6S7I491</accession>
<gene>
    <name evidence="1" type="ORF">PACLA_8A039138</name>
</gene>
<evidence type="ECO:0000313" key="2">
    <source>
        <dbReference type="Proteomes" id="UP001152795"/>
    </source>
</evidence>
<dbReference type="EMBL" id="CACRXK020007924">
    <property type="protein sequence ID" value="CAB4013555.1"/>
    <property type="molecule type" value="Genomic_DNA"/>
</dbReference>
<dbReference type="Proteomes" id="UP001152795">
    <property type="component" value="Unassembled WGS sequence"/>
</dbReference>
<keyword evidence="2" id="KW-1185">Reference proteome</keyword>
<evidence type="ECO:0000313" key="1">
    <source>
        <dbReference type="EMBL" id="CAB4013555.1"/>
    </source>
</evidence>
<name>A0A6S7I491_PARCT</name>
<organism evidence="1 2">
    <name type="scientific">Paramuricea clavata</name>
    <name type="common">Red gorgonian</name>
    <name type="synonym">Violescent sea-whip</name>
    <dbReference type="NCBI Taxonomy" id="317549"/>
    <lineage>
        <taxon>Eukaryota</taxon>
        <taxon>Metazoa</taxon>
        <taxon>Cnidaria</taxon>
        <taxon>Anthozoa</taxon>
        <taxon>Octocorallia</taxon>
        <taxon>Malacalcyonacea</taxon>
        <taxon>Plexauridae</taxon>
        <taxon>Paramuricea</taxon>
    </lineage>
</organism>
<comment type="caution">
    <text evidence="1">The sequence shown here is derived from an EMBL/GenBank/DDBJ whole genome shotgun (WGS) entry which is preliminary data.</text>
</comment>
<dbReference type="OrthoDB" id="6152038at2759"/>
<dbReference type="AlphaFoldDB" id="A0A6S7I491"/>